<reference evidence="2" key="1">
    <citation type="journal article" date="2016" name="Genome Announc.">
        <title>Draft genome sequences of fungus Aspergillus calidoustus.</title>
        <authorList>
            <person name="Horn F."/>
            <person name="Linde J."/>
            <person name="Mattern D.J."/>
            <person name="Walther G."/>
            <person name="Guthke R."/>
            <person name="Scherlach K."/>
            <person name="Martin K."/>
            <person name="Brakhage A.A."/>
            <person name="Petzke L."/>
            <person name="Valiante V."/>
        </authorList>
    </citation>
    <scope>NUCLEOTIDE SEQUENCE [LARGE SCALE GENOMIC DNA]</scope>
    <source>
        <strain evidence="2">SF006504</strain>
    </source>
</reference>
<evidence type="ECO:0000313" key="2">
    <source>
        <dbReference type="Proteomes" id="UP000054771"/>
    </source>
</evidence>
<dbReference type="SUPFAM" id="SSF81383">
    <property type="entry name" value="F-box domain"/>
    <property type="match status" value="1"/>
</dbReference>
<dbReference type="OrthoDB" id="5273847at2759"/>
<organism evidence="1 2">
    <name type="scientific">Aspergillus calidoustus</name>
    <dbReference type="NCBI Taxonomy" id="454130"/>
    <lineage>
        <taxon>Eukaryota</taxon>
        <taxon>Fungi</taxon>
        <taxon>Dikarya</taxon>
        <taxon>Ascomycota</taxon>
        <taxon>Pezizomycotina</taxon>
        <taxon>Eurotiomycetes</taxon>
        <taxon>Eurotiomycetidae</taxon>
        <taxon>Eurotiales</taxon>
        <taxon>Aspergillaceae</taxon>
        <taxon>Aspergillus</taxon>
        <taxon>Aspergillus subgen. Nidulantes</taxon>
    </lineage>
</organism>
<dbReference type="InterPro" id="IPR036047">
    <property type="entry name" value="F-box-like_dom_sf"/>
</dbReference>
<dbReference type="STRING" id="454130.A0A0U5GST8"/>
<dbReference type="EMBL" id="CDMC01000007">
    <property type="protein sequence ID" value="CEN62678.1"/>
    <property type="molecule type" value="Genomic_DNA"/>
</dbReference>
<accession>A0A0U5GST8</accession>
<evidence type="ECO:0000313" key="1">
    <source>
        <dbReference type="EMBL" id="CEN62678.1"/>
    </source>
</evidence>
<protein>
    <submittedName>
        <fullName evidence="1">Uncharacterized protein</fullName>
    </submittedName>
</protein>
<gene>
    <name evidence="1" type="ORF">ASPCAL09310</name>
</gene>
<proteinExistence type="predicted"/>
<name>A0A0U5GST8_ASPCI</name>
<dbReference type="AlphaFoldDB" id="A0A0U5GST8"/>
<dbReference type="Proteomes" id="UP000054771">
    <property type="component" value="Unassembled WGS sequence"/>
</dbReference>
<keyword evidence="2" id="KW-1185">Reference proteome</keyword>
<sequence>MSKDGPFRTPTLKELRSLAEDIPDSCTNPKYSVRVDAGLRDCFARFPLELREEIATHLTTGDYFNLRLASRMMATAFHGVRFWKSRFRKQGSRGFWPDITADRGADSQVDWAMDIVSWIRSALVAVDMPSLKPLDFAGRALQEYRGDETVGGDRIVRMRVSSRLAGIAISFSCSPRPTKACEYGKVIHTLKIFALEFQYRNGDTVVAGTLQPETIQQGPDEEKEMPFLCDCLRDRLVFDATSFAGFCAHYHSDETIASLGVLQQGKEPPTTLAGGPRFTPLFEMKMNQVVEVVTTFRGPILVDIGIRGHGYVAPPKSTSLFHH</sequence>